<gene>
    <name evidence="1" type="ORF">BXY45_1202</name>
</gene>
<proteinExistence type="predicted"/>
<protein>
    <submittedName>
        <fullName evidence="1">Uncharacterized protein</fullName>
    </submittedName>
</protein>
<evidence type="ECO:0000313" key="2">
    <source>
        <dbReference type="Proteomes" id="UP000245469"/>
    </source>
</evidence>
<reference evidence="1 2" key="1">
    <citation type="submission" date="2018-03" db="EMBL/GenBank/DDBJ databases">
        <title>Genomic Encyclopedia of Archaeal and Bacterial Type Strains, Phase II (KMG-II): from individual species to whole genera.</title>
        <authorList>
            <person name="Goeker M."/>
        </authorList>
    </citation>
    <scope>NUCLEOTIDE SEQUENCE [LARGE SCALE GENOMIC DNA]</scope>
    <source>
        <strain evidence="1 2">DSM 44889</strain>
    </source>
</reference>
<dbReference type="AlphaFoldDB" id="A0A316A4K2"/>
<dbReference type="EMBL" id="QGDQ01000020">
    <property type="protein sequence ID" value="PWJ51724.1"/>
    <property type="molecule type" value="Genomic_DNA"/>
</dbReference>
<sequence length="65" mass="6770">MATPWAWAWIRVHTAAAWAVNKLASGPEPTRTRAVENACAVTIAVPASTGCTPVATCHIRASTPA</sequence>
<name>A0A316A4K2_9ACTN</name>
<comment type="caution">
    <text evidence="1">The sequence shown here is derived from an EMBL/GenBank/DDBJ whole genome shotgun (WGS) entry which is preliminary data.</text>
</comment>
<keyword evidence="2" id="KW-1185">Reference proteome</keyword>
<dbReference type="Proteomes" id="UP000245469">
    <property type="component" value="Unassembled WGS sequence"/>
</dbReference>
<accession>A0A316A4K2</accession>
<organism evidence="1 2">
    <name type="scientific">Quadrisphaera granulorum</name>
    <dbReference type="NCBI Taxonomy" id="317664"/>
    <lineage>
        <taxon>Bacteria</taxon>
        <taxon>Bacillati</taxon>
        <taxon>Actinomycetota</taxon>
        <taxon>Actinomycetes</taxon>
        <taxon>Kineosporiales</taxon>
        <taxon>Kineosporiaceae</taxon>
        <taxon>Quadrisphaera</taxon>
    </lineage>
</organism>
<evidence type="ECO:0000313" key="1">
    <source>
        <dbReference type="EMBL" id="PWJ51724.1"/>
    </source>
</evidence>